<evidence type="ECO:0000256" key="1">
    <source>
        <dbReference type="SAM" id="Coils"/>
    </source>
</evidence>
<dbReference type="OrthoDB" id="5574273at2"/>
<comment type="caution">
    <text evidence="2">The sequence shown here is derived from an EMBL/GenBank/DDBJ whole genome shotgun (WGS) entry which is preliminary data.</text>
</comment>
<keyword evidence="1" id="KW-0175">Coiled coil</keyword>
<reference evidence="2 3" key="1">
    <citation type="submission" date="2016-02" db="EMBL/GenBank/DDBJ databases">
        <authorList>
            <person name="Wen L."/>
            <person name="He K."/>
            <person name="Yang H."/>
        </authorList>
    </citation>
    <scope>NUCLEOTIDE SEQUENCE [LARGE SCALE GENOMIC DNA]</scope>
    <source>
        <strain evidence="2 3">CV58</strain>
    </source>
</reference>
<sequence>MIMSQEEFERFMSRTEILATDDEPLTEEERQTVEALRTERENYDEKADLRERVEAKLQAQADNPGLVVEFDPDEAEHLGLFEETAMSFEDAWAARFDDVAPDDGAP</sequence>
<proteinExistence type="predicted"/>
<gene>
    <name evidence="2" type="ORF">AXE65_04865</name>
</gene>
<organism evidence="2 3">
    <name type="scientific">Ventosimonas gracilis</name>
    <dbReference type="NCBI Taxonomy" id="1680762"/>
    <lineage>
        <taxon>Bacteria</taxon>
        <taxon>Pseudomonadati</taxon>
        <taxon>Pseudomonadota</taxon>
        <taxon>Gammaproteobacteria</taxon>
        <taxon>Pseudomonadales</taxon>
        <taxon>Ventosimonadaceae</taxon>
        <taxon>Ventosimonas</taxon>
    </lineage>
</organism>
<evidence type="ECO:0000313" key="3">
    <source>
        <dbReference type="Proteomes" id="UP000072660"/>
    </source>
</evidence>
<keyword evidence="3" id="KW-1185">Reference proteome</keyword>
<accession>A0A139SPM6</accession>
<protein>
    <submittedName>
        <fullName evidence="2">Uncharacterized protein</fullName>
    </submittedName>
</protein>
<name>A0A139SPM6_9GAMM</name>
<feature type="coiled-coil region" evidence="1">
    <location>
        <begin position="26"/>
        <end position="56"/>
    </location>
</feature>
<dbReference type="Proteomes" id="UP000072660">
    <property type="component" value="Unassembled WGS sequence"/>
</dbReference>
<dbReference type="RefSeq" id="WP_068391597.1">
    <property type="nucleotide sequence ID" value="NZ_LSZO01000180.1"/>
</dbReference>
<dbReference type="AlphaFoldDB" id="A0A139SPM6"/>
<evidence type="ECO:0000313" key="2">
    <source>
        <dbReference type="EMBL" id="KXU36506.1"/>
    </source>
</evidence>
<dbReference type="EMBL" id="LSZO01000180">
    <property type="protein sequence ID" value="KXU36506.1"/>
    <property type="molecule type" value="Genomic_DNA"/>
</dbReference>